<dbReference type="InterPro" id="IPR000566">
    <property type="entry name" value="Lipocln_cytosolic_FA-bd_dom"/>
</dbReference>
<evidence type="ECO:0000259" key="3">
    <source>
        <dbReference type="Pfam" id="PF00061"/>
    </source>
</evidence>
<dbReference type="GO" id="GO:0005579">
    <property type="term" value="C:membrane attack complex"/>
    <property type="evidence" value="ECO:0007669"/>
    <property type="project" value="InterPro"/>
</dbReference>
<feature type="chain" id="PRO_5023094249" description="Lipocalin/cytosolic fatty-acid binding domain-containing protein" evidence="2">
    <location>
        <begin position="24"/>
        <end position="210"/>
    </location>
</feature>
<keyword evidence="2" id="KW-0732">Signal</keyword>
<feature type="signal peptide" evidence="2">
    <location>
        <begin position="1"/>
        <end position="23"/>
    </location>
</feature>
<dbReference type="Pfam" id="PF00061">
    <property type="entry name" value="Lipocalin"/>
    <property type="match status" value="1"/>
</dbReference>
<evidence type="ECO:0000256" key="1">
    <source>
        <dbReference type="SAM" id="MobiDB-lite"/>
    </source>
</evidence>
<gene>
    <name evidence="4" type="ORF">E1301_Tti000894</name>
</gene>
<reference evidence="4 5" key="1">
    <citation type="journal article" date="2019" name="Mol. Ecol. Resour.">
        <title>Chromosome-level genome assembly of Triplophysa tibetana, a fish adapted to the harsh high-altitude environment of the Tibetan Plateau.</title>
        <authorList>
            <person name="Yang X."/>
            <person name="Liu H."/>
            <person name="Ma Z."/>
            <person name="Zou Y."/>
            <person name="Zou M."/>
            <person name="Mao Y."/>
            <person name="Li X."/>
            <person name="Wang H."/>
            <person name="Chen T."/>
            <person name="Wang W."/>
            <person name="Yang R."/>
        </authorList>
    </citation>
    <scope>NUCLEOTIDE SEQUENCE [LARGE SCALE GENOMIC DNA]</scope>
    <source>
        <strain evidence="4">TTIB1903HZAU</strain>
        <tissue evidence="4">Muscle</tissue>
    </source>
</reference>
<dbReference type="InterPro" id="IPR012674">
    <property type="entry name" value="Calycin"/>
</dbReference>
<dbReference type="InterPro" id="IPR043245">
    <property type="entry name" value="C8G"/>
</dbReference>
<proteinExistence type="predicted"/>
<organism evidence="4 5">
    <name type="scientific">Triplophysa tibetana</name>
    <dbReference type="NCBI Taxonomy" id="1572043"/>
    <lineage>
        <taxon>Eukaryota</taxon>
        <taxon>Metazoa</taxon>
        <taxon>Chordata</taxon>
        <taxon>Craniata</taxon>
        <taxon>Vertebrata</taxon>
        <taxon>Euteleostomi</taxon>
        <taxon>Actinopterygii</taxon>
        <taxon>Neopterygii</taxon>
        <taxon>Teleostei</taxon>
        <taxon>Ostariophysi</taxon>
        <taxon>Cypriniformes</taxon>
        <taxon>Nemacheilidae</taxon>
        <taxon>Triplophysa</taxon>
    </lineage>
</organism>
<protein>
    <recommendedName>
        <fullName evidence="3">Lipocalin/cytosolic fatty-acid binding domain-containing protein</fullName>
    </recommendedName>
</protein>
<sequence>MMRFWLHLLFVLIWLSLLEHAETRRASFKPKPPQKPKPTEAEKAVQKLTPSQNIDINQMSGRWYLVSVMSRCKTLLEKGFKLESTTMDLEKNGNKLSVVTTTKLNFECWKISQNYMITKTPGHLILKGKRSADDMDIIVLDTDYSSYAIMVFKRGKKITMKLYGRSGIVPDNTIDNFEERAKIFGLGLDLLSQYPHYGFCESEDKVLEMT</sequence>
<feature type="region of interest" description="Disordered" evidence="1">
    <location>
        <begin position="25"/>
        <end position="47"/>
    </location>
</feature>
<dbReference type="PANTHER" id="PTHR47304:SF1">
    <property type="entry name" value="COMPLEMENT COMPONENT C8 GAMMA CHAIN"/>
    <property type="match status" value="1"/>
</dbReference>
<keyword evidence="5" id="KW-1185">Reference proteome</keyword>
<dbReference type="Proteomes" id="UP000324632">
    <property type="component" value="Chromosome 22"/>
</dbReference>
<name>A0A5A9N6Y0_9TELE</name>
<dbReference type="PRINTS" id="PR00179">
    <property type="entry name" value="LIPOCALIN"/>
</dbReference>
<evidence type="ECO:0000256" key="2">
    <source>
        <dbReference type="SAM" id="SignalP"/>
    </source>
</evidence>
<dbReference type="PANTHER" id="PTHR47304">
    <property type="entry name" value="COMPLEMENT COMPONENT C8 GAMMA CHAIN"/>
    <property type="match status" value="1"/>
</dbReference>
<evidence type="ECO:0000313" key="5">
    <source>
        <dbReference type="Proteomes" id="UP000324632"/>
    </source>
</evidence>
<feature type="domain" description="Lipocalin/cytosolic fatty-acid binding" evidence="3">
    <location>
        <begin position="60"/>
        <end position="187"/>
    </location>
</feature>
<accession>A0A5A9N6Y0</accession>
<dbReference type="SUPFAM" id="SSF50814">
    <property type="entry name" value="Lipocalins"/>
    <property type="match status" value="1"/>
</dbReference>
<dbReference type="EMBL" id="SOYY01000022">
    <property type="protein sequence ID" value="KAA0704791.1"/>
    <property type="molecule type" value="Genomic_DNA"/>
</dbReference>
<comment type="caution">
    <text evidence="4">The sequence shown here is derived from an EMBL/GenBank/DDBJ whole genome shotgun (WGS) entry which is preliminary data.</text>
</comment>
<dbReference type="AlphaFoldDB" id="A0A5A9N6Y0"/>
<dbReference type="Gene3D" id="2.40.128.20">
    <property type="match status" value="1"/>
</dbReference>
<dbReference type="GO" id="GO:0006956">
    <property type="term" value="P:complement activation"/>
    <property type="evidence" value="ECO:0007669"/>
    <property type="project" value="InterPro"/>
</dbReference>
<evidence type="ECO:0000313" key="4">
    <source>
        <dbReference type="EMBL" id="KAA0704791.1"/>
    </source>
</evidence>